<reference evidence="2 3" key="1">
    <citation type="submission" date="2024-05" db="EMBL/GenBank/DDBJ databases">
        <title>A draft genome resource for the thread blight pathogen Marasmius tenuissimus strain MS-2.</title>
        <authorList>
            <person name="Yulfo-Soto G.E."/>
            <person name="Baruah I.K."/>
            <person name="Amoako-Attah I."/>
            <person name="Bukari Y."/>
            <person name="Meinhardt L.W."/>
            <person name="Bailey B.A."/>
            <person name="Cohen S.P."/>
        </authorList>
    </citation>
    <scope>NUCLEOTIDE SEQUENCE [LARGE SCALE GENOMIC DNA]</scope>
    <source>
        <strain evidence="2 3">MS-2</strain>
    </source>
</reference>
<proteinExistence type="predicted"/>
<keyword evidence="3" id="KW-1185">Reference proteome</keyword>
<feature type="compositionally biased region" description="Polar residues" evidence="1">
    <location>
        <begin position="1"/>
        <end position="19"/>
    </location>
</feature>
<evidence type="ECO:0000256" key="1">
    <source>
        <dbReference type="SAM" id="MobiDB-lite"/>
    </source>
</evidence>
<evidence type="ECO:0000313" key="3">
    <source>
        <dbReference type="Proteomes" id="UP001437256"/>
    </source>
</evidence>
<gene>
    <name evidence="2" type="ORF">AAF712_012304</name>
</gene>
<dbReference type="Proteomes" id="UP001437256">
    <property type="component" value="Unassembled WGS sequence"/>
</dbReference>
<feature type="region of interest" description="Disordered" evidence="1">
    <location>
        <begin position="1"/>
        <end position="141"/>
    </location>
</feature>
<feature type="compositionally biased region" description="Low complexity" evidence="1">
    <location>
        <begin position="20"/>
        <end position="32"/>
    </location>
</feature>
<dbReference type="EMBL" id="JBBXMP010000157">
    <property type="protein sequence ID" value="KAL0060909.1"/>
    <property type="molecule type" value="Genomic_DNA"/>
</dbReference>
<feature type="compositionally biased region" description="Basic and acidic residues" evidence="1">
    <location>
        <begin position="64"/>
        <end position="77"/>
    </location>
</feature>
<comment type="caution">
    <text evidence="2">The sequence shown here is derived from an EMBL/GenBank/DDBJ whole genome shotgun (WGS) entry which is preliminary data.</text>
</comment>
<protein>
    <submittedName>
        <fullName evidence="2">Uncharacterized protein</fullName>
    </submittedName>
</protein>
<sequence>MPTTTRGSAKQNGNATNRNAKTTSKAPATTSKAKGKANATSVASSKEAESSSKRKRPAEALDEGTDKEKNVVDDAKKGKNAKASASSSDKTSETPAQKKQRTDVQDNSSGSIEAAQKNAPTTTNAATKNTAKPAQDANALDVHATTTTPPFTGGAFDIYAMQLPFLQKALKPNGDYAALHAEILKYQAKPDNSGQIAISVPSDTSTNGYGRLSSGMFTEPMGDEPYEIGLASLKRHTELKFTAKEKKLFFPDDADTIPKGEGISATLVLEEDMCTIGGISGELKMSTIPVWRGGEETQVLYQGVVSFSVRYSGLLARKGHGPGASLSVGLWLVPSKETRKLDCDGAEYLAYETGSTVTQSFGGGGGYGYGYDDDLDGWDEDDDSDDGYPYY</sequence>
<accession>A0ABR2ZIW7</accession>
<feature type="compositionally biased region" description="Low complexity" evidence="1">
    <location>
        <begin position="114"/>
        <end position="135"/>
    </location>
</feature>
<organism evidence="2 3">
    <name type="scientific">Marasmius tenuissimus</name>
    <dbReference type="NCBI Taxonomy" id="585030"/>
    <lineage>
        <taxon>Eukaryota</taxon>
        <taxon>Fungi</taxon>
        <taxon>Dikarya</taxon>
        <taxon>Basidiomycota</taxon>
        <taxon>Agaricomycotina</taxon>
        <taxon>Agaricomycetes</taxon>
        <taxon>Agaricomycetidae</taxon>
        <taxon>Agaricales</taxon>
        <taxon>Marasmiineae</taxon>
        <taxon>Marasmiaceae</taxon>
        <taxon>Marasmius</taxon>
    </lineage>
</organism>
<name>A0ABR2ZIW7_9AGAR</name>
<evidence type="ECO:0000313" key="2">
    <source>
        <dbReference type="EMBL" id="KAL0060909.1"/>
    </source>
</evidence>